<dbReference type="SUPFAM" id="SSF56436">
    <property type="entry name" value="C-type lectin-like"/>
    <property type="match status" value="1"/>
</dbReference>
<dbReference type="PANTHER" id="PTHR47324:SF2">
    <property type="entry name" value="EGF-LIKE DOMAIN-CONTAINING PROTEIN-RELATED"/>
    <property type="match status" value="1"/>
</dbReference>
<evidence type="ECO:0000259" key="6">
    <source>
        <dbReference type="PROSITE" id="PS50026"/>
    </source>
</evidence>
<feature type="disulfide bond" evidence="4">
    <location>
        <begin position="359"/>
        <end position="368"/>
    </location>
</feature>
<evidence type="ECO:0000256" key="4">
    <source>
        <dbReference type="PROSITE-ProRule" id="PRU00076"/>
    </source>
</evidence>
<reference evidence="9 10" key="1">
    <citation type="journal article" date="2003" name="PLoS Biol.">
        <title>The genome sequence of Caenorhabditis briggsae: a platform for comparative genomics.</title>
        <authorList>
            <person name="Stein L.D."/>
            <person name="Bao Z."/>
            <person name="Blasiar D."/>
            <person name="Blumenthal T."/>
            <person name="Brent M.R."/>
            <person name="Chen N."/>
            <person name="Chinwalla A."/>
            <person name="Clarke L."/>
            <person name="Clee C."/>
            <person name="Coghlan A."/>
            <person name="Coulson A."/>
            <person name="D'Eustachio P."/>
            <person name="Fitch D.H."/>
            <person name="Fulton L.A."/>
            <person name="Fulton R.E."/>
            <person name="Griffiths-Jones S."/>
            <person name="Harris T.W."/>
            <person name="Hillier L.W."/>
            <person name="Kamath R."/>
            <person name="Kuwabara P.E."/>
            <person name="Mardis E.R."/>
            <person name="Marra M.A."/>
            <person name="Miner T.L."/>
            <person name="Minx P."/>
            <person name="Mullikin J.C."/>
            <person name="Plumb R.W."/>
            <person name="Rogers J."/>
            <person name="Schein J.E."/>
            <person name="Sohrmann M."/>
            <person name="Spieth J."/>
            <person name="Stajich J.E."/>
            <person name="Wei C."/>
            <person name="Willey D."/>
            <person name="Wilson R.K."/>
            <person name="Durbin R."/>
            <person name="Waterston R.H."/>
        </authorList>
    </citation>
    <scope>NUCLEOTIDE SEQUENCE [LARGE SCALE GENOMIC DNA]</scope>
    <source>
        <strain evidence="9 10">AF16</strain>
    </source>
</reference>
<evidence type="ECO:0000256" key="2">
    <source>
        <dbReference type="ARBA" id="ARBA00022525"/>
    </source>
</evidence>
<dbReference type="InterPro" id="IPR036465">
    <property type="entry name" value="vWFA_dom_sf"/>
</dbReference>
<keyword evidence="3 5" id="KW-0732">Signal</keyword>
<accession>A8XQT9</accession>
<keyword evidence="4" id="KW-1015">Disulfide bond</keyword>
<dbReference type="Pfam" id="PF00059">
    <property type="entry name" value="Lectin_C"/>
    <property type="match status" value="1"/>
</dbReference>
<dbReference type="HOGENOM" id="CLU_231162_0_0_1"/>
<feature type="domain" description="VWFA" evidence="8">
    <location>
        <begin position="1930"/>
        <end position="2112"/>
    </location>
</feature>
<dbReference type="PROSITE" id="PS50234">
    <property type="entry name" value="VWFA"/>
    <property type="match status" value="1"/>
</dbReference>
<dbReference type="CTD" id="8585949"/>
<feature type="disulfide bond" evidence="4">
    <location>
        <begin position="827"/>
        <end position="836"/>
    </location>
</feature>
<gene>
    <name evidence="9 11" type="ORF">CBG17315</name>
    <name evidence="9" type="ORF">CBG_17315</name>
</gene>
<dbReference type="CDD" id="cd00054">
    <property type="entry name" value="EGF_CA"/>
    <property type="match status" value="1"/>
</dbReference>
<evidence type="ECO:0000256" key="1">
    <source>
        <dbReference type="ARBA" id="ARBA00004613"/>
    </source>
</evidence>
<sequence length="2125" mass="233846">MRLLLALFLLVTAVAAAPNHDSSPFQNLPNYYPDLSSEDSFHVRAKRAIFAALGIASSCEDGWTGDGCKNPICTASNPAPSSGQTAMIELLFLKGSCAGSYYIPVDSDVGKASQTIQIHVSASGTPYVNLTDAKGMVFVPTYTNSGDGYALTIFGDLPSGGYSLTIDNQNIPTTECIVEVNSEANLKIAEGFVYTPQSDDTPYGESAVDGVPMYVVAHVAAQQAPAQVQSITIRQGNSLTPIYRAALTRRYQCGYEYYAGQWQCQFGNSYYFHVDGVDSNGFNFRRTGRFACMQHLTSLAPPTTTQAPLTSCFNNGTLLNVNNQGNTCFCPELFAGRQCEKVNCMNAGFPDPDQNECVCAAGYHGTNCQDVTCPLNWEPYLTDYKTLIVIIRSTTSMNQNLQAIAQAVYVELTSNSALGYDVYKGFVLVKFANGKYTNTYYPTYDQTKFLTAITTASTTDGQCSDATFDSIASIFTEVAVYQKSPIYFFTDAIASDVEKWQTVIEMNTRQKYPIYTHYFVQNNCGFDEMSQGFQAIEYASYYSGGLILRPTTDTLQQVMFFKNVLFRKSISIFQIFQNVIKATAYKMNSVLIDDLASCSTPTRVFFVDTSTTELMILAIGQSLTVTVTDPNGAKNTALKIVESGTTYMYEIPSPVVGEHLITVVSNVQNSPCSYRVQARSEYDLFIGTSTGVNDDASDSEPVFGQSTHIVAQLSGLKNKVADPFRLFSEISITSNVNTDGIYQKPMYYSSGKYRDGCGFHMYFGAASFCDFMSQPFYATVYADDGKGFTIQRTTTGFCSGTPTTPYPPNTCQNGGVTDPTNNGTCICPPGFYGQYCGSIQCVNGGTARGGQCVCPVGTAGTFCEQYECLSINGNPDVSFDGQSLAFVISTRSTMKDAVALIAANVQTMTRDIQQASGKWINKWILIAVNSDTYSLLVNSDRPADFVAGINNLSANFTNYAGAEPNCDIQIELAMYGAALISERRSSVWVFADSAGPNDLSYIQLFDVSQEYQLSLNLVGVGSSICTTAENNGQFPYYLKSLTETTLGSVYMTTKLDQIMLFIVSMYKSSVSHRYYVPDCLNPVSYYMPVDGWTQSLTLSVIGTDLRSVQVTFPDGTLGQNSDYELVAINEVELKLNQYVAACEGSFWNYRLQNCYQLQGEKYTWLDNWDYCHAQKAYLIHIDSQDVNDYVHTQVGYYRAWIGLAFNNGQWYWDVPDGNFAQPLIGYTNWAPGIDPTKPAFNHAVMNVDGKWEPADPAELNFAGCMKHRYGQGYYPGENANIVPGGLWKVTVQANSGSCEIQARSQSEIQVFYGFTTDPRNDKPNTYANIQSNSNYLVAYPTGVLPYTPDTKPSMEGKLNYAVLVSNRTITNSLPLGNRVCTYATISAPFSCPDTDGSISEFSIKFTGIDQYGYAFERYGDALCTKTIINCFNGGFVNNGVCVCRAGWIGATCSTPVCQNGGIEKNGACDCSAVPQFSGQFCQLAHCEPPYPTSFNDKERTLVLMLETSYNMGSSIFQLKKNLKASLDSINNDPTLQGWFTNFVLYPFDSSNSFFLLFLNASNQDSWYPPTVSRNSDDIVAAVKNISTMSCPGAAPCSSQCPRPIVGVIKNILNMEVLSAPNSVILVITRSSPEDYTSVGSIAQKLQDKKAYINFLLPRKHFHGNPTNLFISITNFIQMNAVELSKNFLTQYIPTLYSSGGIAASNGNCQNDEIIFQVEHEMYEFSIDFYHPLLESIKVFDPSGDQLTVPDNIISSDTNYIGIFPVNETGATRAGTYRILLTGTGGNNCFATVRGRSGLEIFLGFVDSAADGNNGATNDAALHAPVNLENNTIVVHANGLGNGIVRYVQIVMPGFGLMHTTEMRRRDAECSYEWYATTPYSFDYDSYYVIIYGSSEFGSNWKRNFYVSTVGGRPTPPPPPANCDLQAVKQDTLFMIDSSLKDTNITNTIVSHIFILKQFAVTSMQPYNYAQGLTQVASLLLYDQVQGGFSYNAGENSFDIVSSLLYSLPYVGLPGQNVTSGLEYALNYYSTPAQGYRSGADIRHVLVYVTNTNPTDPDPSELIRSIKRSGLYEVVVVALDMEPSDKLTNMVSPRCFYYAKDYHDLMNYGVNFVQGQSCMRWNFCNY</sequence>
<dbReference type="InterPro" id="IPR000742">
    <property type="entry name" value="EGF"/>
</dbReference>
<evidence type="ECO:0000259" key="7">
    <source>
        <dbReference type="PROSITE" id="PS50041"/>
    </source>
</evidence>
<dbReference type="InterPro" id="IPR057086">
    <property type="entry name" value="GBD_Irg-7_N"/>
</dbReference>
<dbReference type="KEGG" id="cbr:CBG_17315"/>
<feature type="domain" description="EGF-like" evidence="6">
    <location>
        <begin position="335"/>
        <end position="369"/>
    </location>
</feature>
<dbReference type="Pfam" id="PF25106">
    <property type="entry name" value="VWA_4"/>
    <property type="match status" value="1"/>
</dbReference>
<dbReference type="EMBL" id="HE600924">
    <property type="protein sequence ID" value="CAP35014.2"/>
    <property type="molecule type" value="Genomic_DNA"/>
</dbReference>
<name>A8XQT9_CAEBR</name>
<reference evidence="9 10" key="2">
    <citation type="journal article" date="2011" name="PLoS Genet.">
        <title>Caenorhabditis briggsae recombinant inbred line genotypes reveal inter-strain incompatibility and the evolution of recombination.</title>
        <authorList>
            <person name="Ross J.A."/>
            <person name="Koboldt D.C."/>
            <person name="Staisch J.E."/>
            <person name="Chamberlin H.M."/>
            <person name="Gupta B.P."/>
            <person name="Miller R.D."/>
            <person name="Baird S.E."/>
            <person name="Haag E.S."/>
        </authorList>
    </citation>
    <scope>NUCLEOTIDE SEQUENCE [LARGE SCALE GENOMIC DNA]</scope>
    <source>
        <strain evidence="9 10">AF16</strain>
    </source>
</reference>
<dbReference type="PROSITE" id="PS00022">
    <property type="entry name" value="EGF_1"/>
    <property type="match status" value="2"/>
</dbReference>
<dbReference type="InParanoid" id="A8XQT9"/>
<dbReference type="Pfam" id="PF24415">
    <property type="entry name" value="Ig_Irg-7"/>
    <property type="match status" value="2"/>
</dbReference>
<dbReference type="WormBase" id="CBG17315">
    <property type="protein sequence ID" value="CBP10646"/>
    <property type="gene ID" value="WBGene00036983"/>
</dbReference>
<dbReference type="Pfam" id="PF23623">
    <property type="entry name" value="GBD_IRG7_N"/>
    <property type="match status" value="1"/>
</dbReference>
<protein>
    <submittedName>
        <fullName evidence="9">Protein CBG17315</fullName>
    </submittedName>
</protein>
<dbReference type="SUPFAM" id="SSF53300">
    <property type="entry name" value="vWA-like"/>
    <property type="match status" value="2"/>
</dbReference>
<feature type="chain" id="PRO_5002733573" evidence="5">
    <location>
        <begin position="17"/>
        <end position="2125"/>
    </location>
</feature>
<dbReference type="InterPro" id="IPR016187">
    <property type="entry name" value="CTDL_fold"/>
</dbReference>
<dbReference type="RefSeq" id="XP_045096165.1">
    <property type="nucleotide sequence ID" value="XM_045239125.1"/>
</dbReference>
<dbReference type="InterPro" id="IPR057085">
    <property type="entry name" value="Ig_Irg-7"/>
</dbReference>
<dbReference type="PROSITE" id="PS50026">
    <property type="entry name" value="EGF_3"/>
    <property type="match status" value="2"/>
</dbReference>
<proteinExistence type="predicted"/>
<dbReference type="Pfam" id="PF00092">
    <property type="entry name" value="VWA"/>
    <property type="match status" value="1"/>
</dbReference>
<dbReference type="Gene3D" id="3.10.100.10">
    <property type="entry name" value="Mannose-Binding Protein A, subunit A"/>
    <property type="match status" value="1"/>
</dbReference>
<comment type="caution">
    <text evidence="4">Lacks conserved residue(s) required for the propagation of feature annotation.</text>
</comment>
<dbReference type="eggNOG" id="ENOG502SD0F">
    <property type="taxonomic scope" value="Eukaryota"/>
</dbReference>
<dbReference type="InterPro" id="IPR056861">
    <property type="entry name" value="HMCN1-like_VWA"/>
</dbReference>
<dbReference type="InterPro" id="IPR016186">
    <property type="entry name" value="C-type_lectin-like/link_sf"/>
</dbReference>
<feature type="signal peptide" evidence="5">
    <location>
        <begin position="1"/>
        <end position="16"/>
    </location>
</feature>
<evidence type="ECO:0000256" key="3">
    <source>
        <dbReference type="ARBA" id="ARBA00022729"/>
    </source>
</evidence>
<keyword evidence="2" id="KW-0964">Secreted</keyword>
<dbReference type="SMART" id="SM00034">
    <property type="entry name" value="CLECT"/>
    <property type="match status" value="1"/>
</dbReference>
<dbReference type="PROSITE" id="PS50041">
    <property type="entry name" value="C_TYPE_LECTIN_2"/>
    <property type="match status" value="1"/>
</dbReference>
<dbReference type="GeneID" id="8585949"/>
<dbReference type="PANTHER" id="PTHR47324">
    <property type="entry name" value="PROTEIN IRG-7-RELATED"/>
    <property type="match status" value="1"/>
</dbReference>
<dbReference type="CDD" id="cd01450">
    <property type="entry name" value="vWFA_subfamily_ECM"/>
    <property type="match status" value="1"/>
</dbReference>
<dbReference type="SMART" id="SM00604">
    <property type="entry name" value="MD"/>
    <property type="match status" value="2"/>
</dbReference>
<dbReference type="STRING" id="6238.A8XQT9"/>
<dbReference type="SMART" id="SM00327">
    <property type="entry name" value="VWA"/>
    <property type="match status" value="1"/>
</dbReference>
<dbReference type="OMA" id="RSEYDLF"/>
<feature type="domain" description="EGF-like" evidence="6">
    <location>
        <begin position="799"/>
        <end position="837"/>
    </location>
</feature>
<dbReference type="InterPro" id="IPR053295">
    <property type="entry name" value="Innate_immunity_reg"/>
</dbReference>
<dbReference type="SMART" id="SM00181">
    <property type="entry name" value="EGF"/>
    <property type="match status" value="3"/>
</dbReference>
<dbReference type="Proteomes" id="UP000008549">
    <property type="component" value="Unassembled WGS sequence"/>
</dbReference>
<evidence type="ECO:0000313" key="9">
    <source>
        <dbReference type="EMBL" id="CAP35014.2"/>
    </source>
</evidence>
<evidence type="ECO:0000256" key="5">
    <source>
        <dbReference type="SAM" id="SignalP"/>
    </source>
</evidence>
<dbReference type="CDD" id="cd00037">
    <property type="entry name" value="CLECT"/>
    <property type="match status" value="1"/>
</dbReference>
<evidence type="ECO:0000313" key="11">
    <source>
        <dbReference type="WormBase" id="CBG17315"/>
    </source>
</evidence>
<feature type="domain" description="C-type lectin" evidence="7">
    <location>
        <begin position="1150"/>
        <end position="1265"/>
    </location>
</feature>
<keyword evidence="10" id="KW-1185">Reference proteome</keyword>
<evidence type="ECO:0000259" key="8">
    <source>
        <dbReference type="PROSITE" id="PS50234"/>
    </source>
</evidence>
<keyword evidence="4" id="KW-0245">EGF-like domain</keyword>
<dbReference type="Gene3D" id="3.40.50.410">
    <property type="entry name" value="von Willebrand factor, type A domain"/>
    <property type="match status" value="1"/>
</dbReference>
<comment type="subcellular location">
    <subcellularLocation>
        <location evidence="1">Secreted</location>
    </subcellularLocation>
</comment>
<evidence type="ECO:0000313" key="10">
    <source>
        <dbReference type="Proteomes" id="UP000008549"/>
    </source>
</evidence>
<dbReference type="InterPro" id="IPR002035">
    <property type="entry name" value="VWF_A"/>
</dbReference>
<dbReference type="InterPro" id="IPR001304">
    <property type="entry name" value="C-type_lectin-like"/>
</dbReference>
<dbReference type="InterPro" id="IPR006582">
    <property type="entry name" value="MD_domain"/>
</dbReference>
<dbReference type="Gene3D" id="2.10.25.10">
    <property type="entry name" value="Laminin"/>
    <property type="match status" value="3"/>
</dbReference>
<organism evidence="9 10">
    <name type="scientific">Caenorhabditis briggsae</name>
    <dbReference type="NCBI Taxonomy" id="6238"/>
    <lineage>
        <taxon>Eukaryota</taxon>
        <taxon>Metazoa</taxon>
        <taxon>Ecdysozoa</taxon>
        <taxon>Nematoda</taxon>
        <taxon>Chromadorea</taxon>
        <taxon>Rhabditida</taxon>
        <taxon>Rhabditina</taxon>
        <taxon>Rhabditomorpha</taxon>
        <taxon>Rhabditoidea</taxon>
        <taxon>Rhabditidae</taxon>
        <taxon>Peloderinae</taxon>
        <taxon>Caenorhabditis</taxon>
    </lineage>
</organism>
<dbReference type="FunCoup" id="A8XQT9">
    <property type="interactions" value="462"/>
</dbReference>
<dbReference type="PROSITE" id="PS01186">
    <property type="entry name" value="EGF_2"/>
    <property type="match status" value="2"/>
</dbReference>